<feature type="disulfide bond" evidence="14">
    <location>
        <begin position="98"/>
        <end position="109"/>
    </location>
</feature>
<keyword evidence="8 14" id="KW-1015">Disulfide bond</keyword>
<evidence type="ECO:0000256" key="11">
    <source>
        <dbReference type="ARBA" id="ARBA00047268"/>
    </source>
</evidence>
<keyword evidence="18" id="KW-1185">Reference proteome</keyword>
<dbReference type="GO" id="GO:0046513">
    <property type="term" value="P:ceramide biosynthetic process"/>
    <property type="evidence" value="ECO:0007669"/>
    <property type="project" value="TreeGrafter"/>
</dbReference>
<evidence type="ECO:0000256" key="3">
    <source>
        <dbReference type="ARBA" id="ARBA00022525"/>
    </source>
</evidence>
<comment type="function">
    <text evidence="12">Converts sphingomyelin to ceramide.</text>
</comment>
<proteinExistence type="inferred from homology"/>
<evidence type="ECO:0000256" key="15">
    <source>
        <dbReference type="SAM" id="SignalP"/>
    </source>
</evidence>
<dbReference type="AlphaFoldDB" id="A0A9P0ATN6"/>
<accession>A0A9P0ATN6</accession>
<dbReference type="InterPro" id="IPR004843">
    <property type="entry name" value="Calcineurin-like_PHP"/>
</dbReference>
<comment type="catalytic activity">
    <reaction evidence="11">
        <text>a sphingomyelin + H2O = phosphocholine + an N-acylsphing-4-enine + H(+)</text>
        <dbReference type="Rhea" id="RHEA:19253"/>
        <dbReference type="ChEBI" id="CHEBI:15377"/>
        <dbReference type="ChEBI" id="CHEBI:15378"/>
        <dbReference type="ChEBI" id="CHEBI:17636"/>
        <dbReference type="ChEBI" id="CHEBI:52639"/>
        <dbReference type="ChEBI" id="CHEBI:295975"/>
        <dbReference type="EC" id="3.1.4.12"/>
    </reaction>
    <physiologicalReaction direction="left-to-right" evidence="11">
        <dbReference type="Rhea" id="RHEA:19254"/>
    </physiologicalReaction>
</comment>
<keyword evidence="7 13" id="KW-0862">Zinc</keyword>
<feature type="chain" id="PRO_5040156449" description="Sphingomyelin phosphodiesterase" evidence="15">
    <location>
        <begin position="20"/>
        <end position="584"/>
    </location>
</feature>
<dbReference type="GO" id="GO:0005764">
    <property type="term" value="C:lysosome"/>
    <property type="evidence" value="ECO:0007669"/>
    <property type="project" value="TreeGrafter"/>
</dbReference>
<sequence>MATLVKVFFAFSLLALCATASLQEQDILRNVKAIAENLITKENDTDETTLPELYSITPHQLKDRTVCDACAIAIDVIISYRRSGANRQSMVEYIKKFCKKFTDWGSIPCDGYAEIEIDTILFIIDNKRNLTPERVCAIYMPTHKCVDPQADKWTVNIPPPLTPNEETSAPPNASETMKILQITDIHYDPDYTPGSEADCGEPLCCQKGAPKSPDSAAGYWGDYHSCDMPWHSIENLMEQVKKEKYDLIYFTGDIISHRSWVTTVENNTKAIKQINQLFDETFPNASNIFPILGNHEPHPTDFYSPESQSRSKISTQWVFDLVADEWSRWLPAHTKPTIKKGGFYTVLVKKGIRVVALNSNVCYKNNLWLIYDDKDPNGQLQWLVDVLAEAEKNKEKVHVLSHIPPGEVECHRQWSNQFRRIVERFSETITAQFNGHTHYDELRVFFNGSKVINVAFNGGSFTTYTGLNPNYRIYIVDKNNFNVVDFDNFVFNMTEANLQNDGSIKPRWFKLYSFKQAYGLDNTGSTQMANLVDILRRNEASIAEYFKYRVKDSDPLLKEGCDRNCLKQLVCSITAVETDESLNC</sequence>
<dbReference type="SUPFAM" id="SSF56300">
    <property type="entry name" value="Metallo-dependent phosphatases"/>
    <property type="match status" value="1"/>
</dbReference>
<comment type="similarity">
    <text evidence="2 12">Belongs to the acid sphingomyelinase family.</text>
</comment>
<feature type="signal peptide" evidence="15">
    <location>
        <begin position="1"/>
        <end position="19"/>
    </location>
</feature>
<dbReference type="Proteomes" id="UP001154078">
    <property type="component" value="Chromosome 1"/>
</dbReference>
<comment type="subcellular location">
    <subcellularLocation>
        <location evidence="1">Secreted</location>
    </subcellularLocation>
</comment>
<dbReference type="EMBL" id="OV121132">
    <property type="protein sequence ID" value="CAH0547909.1"/>
    <property type="molecule type" value="Genomic_DNA"/>
</dbReference>
<dbReference type="GO" id="GO:0016798">
    <property type="term" value="F:hydrolase activity, acting on glycosyl bonds"/>
    <property type="evidence" value="ECO:0007669"/>
    <property type="project" value="UniProtKB-KW"/>
</dbReference>
<dbReference type="Pfam" id="PF00149">
    <property type="entry name" value="Metallophos"/>
    <property type="match status" value="1"/>
</dbReference>
<feature type="binding site" evidence="13">
    <location>
        <position position="294"/>
    </location>
    <ligand>
        <name>Zn(2+)</name>
        <dbReference type="ChEBI" id="CHEBI:29105"/>
        <label>2</label>
    </ligand>
</feature>
<dbReference type="Pfam" id="PF19272">
    <property type="entry name" value="ASMase_C"/>
    <property type="match status" value="1"/>
</dbReference>
<keyword evidence="3" id="KW-0964">Secreted</keyword>
<keyword evidence="9" id="KW-0325">Glycoprotein</keyword>
<keyword evidence="6 12" id="KW-0378">Hydrolase</keyword>
<dbReference type="GO" id="GO:0016020">
    <property type="term" value="C:membrane"/>
    <property type="evidence" value="ECO:0007669"/>
    <property type="project" value="GOC"/>
</dbReference>
<evidence type="ECO:0000256" key="7">
    <source>
        <dbReference type="ARBA" id="ARBA00022833"/>
    </source>
</evidence>
<evidence type="ECO:0000256" key="2">
    <source>
        <dbReference type="ARBA" id="ARBA00008234"/>
    </source>
</evidence>
<feature type="binding site" evidence="13">
    <location>
        <position position="436"/>
    </location>
    <ligand>
        <name>Zn(2+)</name>
        <dbReference type="ChEBI" id="CHEBI:29105"/>
        <label>2</label>
    </ligand>
</feature>
<dbReference type="GO" id="GO:0005615">
    <property type="term" value="C:extracellular space"/>
    <property type="evidence" value="ECO:0007669"/>
    <property type="project" value="TreeGrafter"/>
</dbReference>
<feature type="disulfide bond" evidence="14">
    <location>
        <begin position="561"/>
        <end position="565"/>
    </location>
</feature>
<dbReference type="SUPFAM" id="SSF47862">
    <property type="entry name" value="Saposin"/>
    <property type="match status" value="1"/>
</dbReference>
<protein>
    <recommendedName>
        <fullName evidence="12">Sphingomyelin phosphodiesterase</fullName>
        <ecNumber evidence="12">3.1.4.12</ecNumber>
    </recommendedName>
</protein>
<evidence type="ECO:0000259" key="16">
    <source>
        <dbReference type="PROSITE" id="PS50015"/>
    </source>
</evidence>
<evidence type="ECO:0000313" key="18">
    <source>
        <dbReference type="Proteomes" id="UP001154078"/>
    </source>
</evidence>
<dbReference type="InterPro" id="IPR045473">
    <property type="entry name" value="ASM_C"/>
</dbReference>
<evidence type="ECO:0000256" key="9">
    <source>
        <dbReference type="ARBA" id="ARBA00023180"/>
    </source>
</evidence>
<name>A0A9P0ATN6_BRAAE</name>
<dbReference type="InterPro" id="IPR029052">
    <property type="entry name" value="Metallo-depent_PP-like"/>
</dbReference>
<dbReference type="PANTHER" id="PTHR10340">
    <property type="entry name" value="SPHINGOMYELIN PHOSPHODIESTERASE"/>
    <property type="match status" value="1"/>
</dbReference>
<evidence type="ECO:0000313" key="17">
    <source>
        <dbReference type="EMBL" id="CAH0547909.1"/>
    </source>
</evidence>
<dbReference type="PIRSF" id="PIRSF000948">
    <property type="entry name" value="Sphingomy_PDE"/>
    <property type="match status" value="1"/>
</dbReference>
<feature type="binding site" evidence="13">
    <location>
        <position position="438"/>
    </location>
    <ligand>
        <name>Zn(2+)</name>
        <dbReference type="ChEBI" id="CHEBI:29105"/>
        <label>1</label>
    </ligand>
</feature>
<evidence type="ECO:0000256" key="10">
    <source>
        <dbReference type="ARBA" id="ARBA00023295"/>
    </source>
</evidence>
<feature type="binding site" evidence="13">
    <location>
        <position position="253"/>
    </location>
    <ligand>
        <name>Zn(2+)</name>
        <dbReference type="ChEBI" id="CHEBI:29105"/>
        <label>2</label>
    </ligand>
</feature>
<dbReference type="Gene3D" id="3.60.21.10">
    <property type="match status" value="1"/>
</dbReference>
<dbReference type="PROSITE" id="PS50015">
    <property type="entry name" value="SAP_B"/>
    <property type="match status" value="1"/>
</dbReference>
<evidence type="ECO:0000256" key="8">
    <source>
        <dbReference type="ARBA" id="ARBA00023157"/>
    </source>
</evidence>
<keyword evidence="4 13" id="KW-0479">Metal-binding</keyword>
<dbReference type="GO" id="GO:0006685">
    <property type="term" value="P:sphingomyelin catabolic process"/>
    <property type="evidence" value="ECO:0007669"/>
    <property type="project" value="UniProtKB-UniRule"/>
</dbReference>
<evidence type="ECO:0000256" key="4">
    <source>
        <dbReference type="ARBA" id="ARBA00022723"/>
    </source>
</evidence>
<feature type="domain" description="Saposin B-type" evidence="16">
    <location>
        <begin position="63"/>
        <end position="149"/>
    </location>
</feature>
<comment type="cofactor">
    <cofactor evidence="13">
        <name>Zn(2+)</name>
        <dbReference type="ChEBI" id="CHEBI:29105"/>
    </cofactor>
    <text evidence="13">Binds 2 Zn(2+) ions per subunit.</text>
</comment>
<feature type="disulfide bond" evidence="14">
    <location>
        <begin position="362"/>
        <end position="410"/>
    </location>
</feature>
<reference evidence="17" key="1">
    <citation type="submission" date="2021-12" db="EMBL/GenBank/DDBJ databases">
        <authorList>
            <person name="King R."/>
        </authorList>
    </citation>
    <scope>NUCLEOTIDE SEQUENCE</scope>
</reference>
<evidence type="ECO:0000256" key="1">
    <source>
        <dbReference type="ARBA" id="ARBA00004613"/>
    </source>
</evidence>
<dbReference type="EC" id="3.1.4.12" evidence="12"/>
<keyword evidence="10 12" id="KW-0326">Glycosidase</keyword>
<dbReference type="InterPro" id="IPR041805">
    <property type="entry name" value="ASMase/PPN1_MPP"/>
</dbReference>
<feature type="binding site" evidence="13">
    <location>
        <position position="184"/>
    </location>
    <ligand>
        <name>Zn(2+)</name>
        <dbReference type="ChEBI" id="CHEBI:29105"/>
        <label>1</label>
    </ligand>
</feature>
<feature type="disulfide bond" evidence="14">
    <location>
        <begin position="199"/>
        <end position="204"/>
    </location>
</feature>
<dbReference type="InterPro" id="IPR011160">
    <property type="entry name" value="Sphingomy_PDE"/>
</dbReference>
<evidence type="ECO:0000256" key="12">
    <source>
        <dbReference type="PIRNR" id="PIRNR000948"/>
    </source>
</evidence>
<feature type="disulfide bond" evidence="14">
    <location>
        <begin position="205"/>
        <end position="226"/>
    </location>
</feature>
<evidence type="ECO:0000256" key="6">
    <source>
        <dbReference type="ARBA" id="ARBA00022801"/>
    </source>
</evidence>
<feature type="binding site" evidence="13">
    <location>
        <position position="186"/>
    </location>
    <ligand>
        <name>Zn(2+)</name>
        <dbReference type="ChEBI" id="CHEBI:29105"/>
        <label>1</label>
    </ligand>
</feature>
<keyword evidence="5 15" id="KW-0732">Signal</keyword>
<feature type="binding site" evidence="13">
    <location>
        <position position="402"/>
    </location>
    <ligand>
        <name>Zn(2+)</name>
        <dbReference type="ChEBI" id="CHEBI:29105"/>
        <label>2</label>
    </ligand>
</feature>
<dbReference type="OrthoDB" id="282973at2759"/>
<evidence type="ECO:0000256" key="13">
    <source>
        <dbReference type="PIRSR" id="PIRSR000948-1"/>
    </source>
</evidence>
<dbReference type="GO" id="GO:0046872">
    <property type="term" value="F:metal ion binding"/>
    <property type="evidence" value="ECO:0007669"/>
    <property type="project" value="UniProtKB-KW"/>
</dbReference>
<gene>
    <name evidence="17" type="ORF">MELIAE_LOCUS1801</name>
</gene>
<organism evidence="17 18">
    <name type="scientific">Brassicogethes aeneus</name>
    <name type="common">Rape pollen beetle</name>
    <name type="synonym">Meligethes aeneus</name>
    <dbReference type="NCBI Taxonomy" id="1431903"/>
    <lineage>
        <taxon>Eukaryota</taxon>
        <taxon>Metazoa</taxon>
        <taxon>Ecdysozoa</taxon>
        <taxon>Arthropoda</taxon>
        <taxon>Hexapoda</taxon>
        <taxon>Insecta</taxon>
        <taxon>Pterygota</taxon>
        <taxon>Neoptera</taxon>
        <taxon>Endopterygota</taxon>
        <taxon>Coleoptera</taxon>
        <taxon>Polyphaga</taxon>
        <taxon>Cucujiformia</taxon>
        <taxon>Nitidulidae</taxon>
        <taxon>Meligethinae</taxon>
        <taxon>Brassicogethes</taxon>
    </lineage>
</organism>
<dbReference type="InterPro" id="IPR008139">
    <property type="entry name" value="SaposinB_dom"/>
</dbReference>
<dbReference type="CDD" id="cd00842">
    <property type="entry name" value="MPP_ASMase"/>
    <property type="match status" value="1"/>
</dbReference>
<evidence type="ECO:0000256" key="14">
    <source>
        <dbReference type="PIRSR" id="PIRSR000948-2"/>
    </source>
</evidence>
<feature type="binding site" evidence="13">
    <location>
        <position position="253"/>
    </location>
    <ligand>
        <name>Zn(2+)</name>
        <dbReference type="ChEBI" id="CHEBI:29105"/>
        <label>1</label>
    </ligand>
</feature>
<dbReference type="GO" id="GO:0061750">
    <property type="term" value="F:acid sphingomyelin phosphodiesterase activity"/>
    <property type="evidence" value="ECO:0007669"/>
    <property type="project" value="TreeGrafter"/>
</dbReference>
<evidence type="ECO:0000256" key="5">
    <source>
        <dbReference type="ARBA" id="ARBA00022729"/>
    </source>
</evidence>
<dbReference type="InterPro" id="IPR011001">
    <property type="entry name" value="Saposin-like"/>
</dbReference>
<dbReference type="PANTHER" id="PTHR10340:SF29">
    <property type="entry name" value="SPHINGOMYELIN PHOSPHODIESTERASE"/>
    <property type="match status" value="1"/>
</dbReference>